<dbReference type="EMBL" id="JACIFF010000001">
    <property type="protein sequence ID" value="MBB4077631.1"/>
    <property type="molecule type" value="Genomic_DNA"/>
</dbReference>
<evidence type="ECO:0000313" key="2">
    <source>
        <dbReference type="EMBL" id="MBB4077631.1"/>
    </source>
</evidence>
<dbReference type="Pfam" id="PF11751">
    <property type="entry name" value="PorP_SprF"/>
    <property type="match status" value="1"/>
</dbReference>
<feature type="chain" id="PRO_5032817335" evidence="1">
    <location>
        <begin position="21"/>
        <end position="395"/>
    </location>
</feature>
<comment type="caution">
    <text evidence="2">The sequence shown here is derived from an EMBL/GenBank/DDBJ whole genome shotgun (WGS) entry which is preliminary data.</text>
</comment>
<organism evidence="2 3">
    <name type="scientific">Neolewinella aquimaris</name>
    <dbReference type="NCBI Taxonomy" id="1835722"/>
    <lineage>
        <taxon>Bacteria</taxon>
        <taxon>Pseudomonadati</taxon>
        <taxon>Bacteroidota</taxon>
        <taxon>Saprospiria</taxon>
        <taxon>Saprospirales</taxon>
        <taxon>Lewinellaceae</taxon>
        <taxon>Neolewinella</taxon>
    </lineage>
</organism>
<keyword evidence="3" id="KW-1185">Reference proteome</keyword>
<dbReference type="Proteomes" id="UP000576209">
    <property type="component" value="Unassembled WGS sequence"/>
</dbReference>
<keyword evidence="1" id="KW-0732">Signal</keyword>
<dbReference type="AlphaFoldDB" id="A0A840DXA9"/>
<dbReference type="RefSeq" id="WP_183493880.1">
    <property type="nucleotide sequence ID" value="NZ_JACIFF010000001.1"/>
</dbReference>
<accession>A0A840DXA9</accession>
<dbReference type="InterPro" id="IPR019861">
    <property type="entry name" value="PorP/SprF_Bacteroidetes"/>
</dbReference>
<evidence type="ECO:0000256" key="1">
    <source>
        <dbReference type="SAM" id="SignalP"/>
    </source>
</evidence>
<reference evidence="2 3" key="1">
    <citation type="submission" date="2020-08" db="EMBL/GenBank/DDBJ databases">
        <title>Genomic Encyclopedia of Type Strains, Phase IV (KMG-IV): sequencing the most valuable type-strain genomes for metagenomic binning, comparative biology and taxonomic classification.</title>
        <authorList>
            <person name="Goeker M."/>
        </authorList>
    </citation>
    <scope>NUCLEOTIDE SEQUENCE [LARGE SCALE GENOMIC DNA]</scope>
    <source>
        <strain evidence="2 3">DSM 105137</strain>
    </source>
</reference>
<feature type="signal peptide" evidence="1">
    <location>
        <begin position="1"/>
        <end position="20"/>
    </location>
</feature>
<proteinExistence type="predicted"/>
<protein>
    <submittedName>
        <fullName evidence="2">Uncharacterized protein</fullName>
    </submittedName>
</protein>
<sequence length="395" mass="43073">MNHLFPTVLLLLCVGGSAYAQDVLAQHFRGHESTYNPAFTGQVGATRVTVGTRSQWGSASGSGGASVAGYESRVVNYEEGLPCLFFDYGLFARRNSQGHGQLTTSEMGGRVAVAIPLTKNSTDRVSNLRLGLGLTRGQRRIDYSGLIFLDQLSDVTGLIDWNGNPNPTGFVPADRTGSPWYTSTSLGASIKGGMLNRIQRIGDRPITYDVGVAVHNWSGLVSKDGRQTASLIGLDGGLRERWVFSGNASVVVAKKNKRYWSVHPLIIAQRQQQFSYLELGGGLSWNRNFELGLYQHIANSSEGKANWMTVRAEMGTVLPDGYTRVDLGLGWSLQYGSLKNYVRAPFELTATFSFGKSITCLATGGTNDFTSGGRPACYSFGTSRNRIYDNIWYQN</sequence>
<evidence type="ECO:0000313" key="3">
    <source>
        <dbReference type="Proteomes" id="UP000576209"/>
    </source>
</evidence>
<name>A0A840DXA9_9BACT</name>
<gene>
    <name evidence="2" type="ORF">GGR28_000232</name>
</gene>